<dbReference type="HAMAP" id="MF_02087">
    <property type="entry name" value="PLP_homeostasis"/>
    <property type="match status" value="1"/>
</dbReference>
<dbReference type="PANTHER" id="PTHR10146:SF14">
    <property type="entry name" value="PYRIDOXAL PHOSPHATE HOMEOSTASIS PROTEIN"/>
    <property type="match status" value="1"/>
</dbReference>
<evidence type="ECO:0000313" key="3">
    <source>
        <dbReference type="EMBL" id="KUG21487.1"/>
    </source>
</evidence>
<dbReference type="InterPro" id="IPR029066">
    <property type="entry name" value="PLP-binding_barrel"/>
</dbReference>
<dbReference type="AlphaFoldDB" id="A0A0W8FKR7"/>
<dbReference type="FunFam" id="3.20.20.10:FF:000018">
    <property type="entry name" value="Pyridoxal phosphate homeostasis protein"/>
    <property type="match status" value="1"/>
</dbReference>
<sequence>MEADIAANINAIKQRIATAAIRSKRAPDSIKLLAVTKTVSPLYINKAIDAGISMFGENYVQEAKEKIAVTERNVQWHMIGHLQTNKAKYAVKLFDYIHSVDRLDLARELDKKAGLTGRKINILIEVNVSGEETKNGIPVDAAITLIKDISRMQNLSVRGLMTMAPYLANPEDARPYFRALRNLRDSIISEGITGTHMEELSMGMTDDFEVAIEEGATIVRIGRAIFGERR</sequence>
<accession>A0A0W8FKR7</accession>
<dbReference type="EMBL" id="LNQE01001059">
    <property type="protein sequence ID" value="KUG21487.1"/>
    <property type="molecule type" value="Genomic_DNA"/>
</dbReference>
<organism evidence="3">
    <name type="scientific">hydrocarbon metagenome</name>
    <dbReference type="NCBI Taxonomy" id="938273"/>
    <lineage>
        <taxon>unclassified sequences</taxon>
        <taxon>metagenomes</taxon>
        <taxon>ecological metagenomes</taxon>
    </lineage>
</organism>
<evidence type="ECO:0000256" key="1">
    <source>
        <dbReference type="ARBA" id="ARBA00022898"/>
    </source>
</evidence>
<dbReference type="SUPFAM" id="SSF51419">
    <property type="entry name" value="PLP-binding barrel"/>
    <property type="match status" value="1"/>
</dbReference>
<dbReference type="Pfam" id="PF01168">
    <property type="entry name" value="Ala_racemase_N"/>
    <property type="match status" value="1"/>
</dbReference>
<dbReference type="PANTHER" id="PTHR10146">
    <property type="entry name" value="PROLINE SYNTHETASE CO-TRANSCRIBED BACTERIAL HOMOLOG PROTEIN"/>
    <property type="match status" value="1"/>
</dbReference>
<dbReference type="InterPro" id="IPR001608">
    <property type="entry name" value="Ala_racemase_N"/>
</dbReference>
<dbReference type="InterPro" id="IPR011078">
    <property type="entry name" value="PyrdxlP_homeostasis"/>
</dbReference>
<dbReference type="Gene3D" id="3.20.20.10">
    <property type="entry name" value="Alanine racemase"/>
    <property type="match status" value="1"/>
</dbReference>
<protein>
    <recommendedName>
        <fullName evidence="2">Alanine racemase N-terminal domain-containing protein</fullName>
    </recommendedName>
</protein>
<keyword evidence="1" id="KW-0663">Pyridoxal phosphate</keyword>
<name>A0A0W8FKR7_9ZZZZ</name>
<evidence type="ECO:0000259" key="2">
    <source>
        <dbReference type="Pfam" id="PF01168"/>
    </source>
</evidence>
<comment type="caution">
    <text evidence="3">The sequence shown here is derived from an EMBL/GenBank/DDBJ whole genome shotgun (WGS) entry which is preliminary data.</text>
</comment>
<dbReference type="NCBIfam" id="TIGR00044">
    <property type="entry name" value="YggS family pyridoxal phosphate-dependent enzyme"/>
    <property type="match status" value="1"/>
</dbReference>
<dbReference type="CDD" id="cd00635">
    <property type="entry name" value="PLPDE_III_YBL036c_like"/>
    <property type="match status" value="1"/>
</dbReference>
<reference evidence="3" key="1">
    <citation type="journal article" date="2015" name="Proc. Natl. Acad. Sci. U.S.A.">
        <title>Networks of energetic and metabolic interactions define dynamics in microbial communities.</title>
        <authorList>
            <person name="Embree M."/>
            <person name="Liu J.K."/>
            <person name="Al-Bassam M.M."/>
            <person name="Zengler K."/>
        </authorList>
    </citation>
    <scope>NUCLEOTIDE SEQUENCE</scope>
</reference>
<proteinExistence type="inferred from homology"/>
<gene>
    <name evidence="3" type="ORF">ASZ90_008760</name>
</gene>
<dbReference type="GO" id="GO:0030170">
    <property type="term" value="F:pyridoxal phosphate binding"/>
    <property type="evidence" value="ECO:0007669"/>
    <property type="project" value="InterPro"/>
</dbReference>
<feature type="domain" description="Alanine racemase N-terminal" evidence="2">
    <location>
        <begin position="10"/>
        <end position="228"/>
    </location>
</feature>
<dbReference type="PIRSF" id="PIRSF004848">
    <property type="entry name" value="YBL036c_PLPDEIII"/>
    <property type="match status" value="1"/>
</dbReference>